<feature type="compositionally biased region" description="Polar residues" evidence="1">
    <location>
        <begin position="37"/>
        <end position="78"/>
    </location>
</feature>
<sequence length="149" mass="15322">MMKKTFAVAAVSTLLALPTAASFAASTSDTATPSSDYQSDQGQTKMGSKATDTANTMDNSQTSTDVTNTGRQGHSAQMENAMPDGNDDQHNAGAGMNNHKSDVKHGVNNADTTPTGRQGHSSQMESTVPDGDSDPTQAGGGVDEGQDQQ</sequence>
<evidence type="ECO:0000313" key="3">
    <source>
        <dbReference type="EMBL" id="QEL11763.1"/>
    </source>
</evidence>
<feature type="compositionally biased region" description="Polar residues" evidence="1">
    <location>
        <begin position="109"/>
        <end position="126"/>
    </location>
</feature>
<feature type="compositionally biased region" description="Low complexity" evidence="1">
    <location>
        <begin position="23"/>
        <end position="36"/>
    </location>
</feature>
<dbReference type="KEGG" id="kuy:FY550_11860"/>
<evidence type="ECO:0008006" key="5">
    <source>
        <dbReference type="Google" id="ProtNLM"/>
    </source>
</evidence>
<protein>
    <recommendedName>
        <fullName evidence="5">Secreted protein</fullName>
    </recommendedName>
</protein>
<evidence type="ECO:0000256" key="2">
    <source>
        <dbReference type="SAM" id="SignalP"/>
    </source>
</evidence>
<gene>
    <name evidence="3" type="ORF">FY550_11860</name>
</gene>
<name>A0A5C1A257_9GAMM</name>
<dbReference type="RefSeq" id="WP_139148715.1">
    <property type="nucleotide sequence ID" value="NZ_CP043420.1"/>
</dbReference>
<feature type="region of interest" description="Disordered" evidence="1">
    <location>
        <begin position="23"/>
        <end position="149"/>
    </location>
</feature>
<dbReference type="EMBL" id="CP043420">
    <property type="protein sequence ID" value="QEL11763.1"/>
    <property type="molecule type" value="Genomic_DNA"/>
</dbReference>
<evidence type="ECO:0000256" key="1">
    <source>
        <dbReference type="SAM" id="MobiDB-lite"/>
    </source>
</evidence>
<organism evidence="3 4">
    <name type="scientific">Kushneria phosphatilytica</name>
    <dbReference type="NCBI Taxonomy" id="657387"/>
    <lineage>
        <taxon>Bacteria</taxon>
        <taxon>Pseudomonadati</taxon>
        <taxon>Pseudomonadota</taxon>
        <taxon>Gammaproteobacteria</taxon>
        <taxon>Oceanospirillales</taxon>
        <taxon>Halomonadaceae</taxon>
        <taxon>Kushneria</taxon>
    </lineage>
</organism>
<dbReference type="Proteomes" id="UP000322553">
    <property type="component" value="Chromosome"/>
</dbReference>
<keyword evidence="4" id="KW-1185">Reference proteome</keyword>
<proteinExistence type="predicted"/>
<evidence type="ECO:0000313" key="4">
    <source>
        <dbReference type="Proteomes" id="UP000322553"/>
    </source>
</evidence>
<reference evidence="3 4" key="1">
    <citation type="submission" date="2019-08" db="EMBL/GenBank/DDBJ databases">
        <title>Complete genome sequence of Kushneria sp. YCWA18, a halophilic phosphate-solubilizing bacterium isolated from Daqiao saltern in China.</title>
        <authorList>
            <person name="Du G.-X."/>
            <person name="Qu L.-Y."/>
        </authorList>
    </citation>
    <scope>NUCLEOTIDE SEQUENCE [LARGE SCALE GENOMIC DNA]</scope>
    <source>
        <strain evidence="3 4">YCWA18</strain>
    </source>
</reference>
<keyword evidence="2" id="KW-0732">Signal</keyword>
<feature type="signal peptide" evidence="2">
    <location>
        <begin position="1"/>
        <end position="24"/>
    </location>
</feature>
<accession>A0A5C1A257</accession>
<feature type="chain" id="PRO_5022892163" description="Secreted protein" evidence="2">
    <location>
        <begin position="25"/>
        <end position="149"/>
    </location>
</feature>
<dbReference type="AlphaFoldDB" id="A0A5C1A257"/>
<dbReference type="OrthoDB" id="6184238at2"/>